<accession>A0ABT9YHI0</accession>
<evidence type="ECO:0000256" key="1">
    <source>
        <dbReference type="ARBA" id="ARBA00022741"/>
    </source>
</evidence>
<keyword evidence="1" id="KW-0547">Nucleotide-binding</keyword>
<dbReference type="Proteomes" id="UP001225034">
    <property type="component" value="Unassembled WGS sequence"/>
</dbReference>
<dbReference type="PANTHER" id="PTHR42855:SF2">
    <property type="entry name" value="DRUG RESISTANCE ABC TRANSPORTER,ATP-BINDING PROTEIN"/>
    <property type="match status" value="1"/>
</dbReference>
<evidence type="ECO:0000313" key="5">
    <source>
        <dbReference type="EMBL" id="MDQ0207287.1"/>
    </source>
</evidence>
<feature type="domain" description="ABC transporter" evidence="4">
    <location>
        <begin position="282"/>
        <end position="496"/>
    </location>
</feature>
<proteinExistence type="predicted"/>
<comment type="caution">
    <text evidence="5">The sequence shown here is derived from an EMBL/GenBank/DDBJ whole genome shotgun (WGS) entry which is preliminary data.</text>
</comment>
<dbReference type="PROSITE" id="PS50893">
    <property type="entry name" value="ABC_TRANSPORTER_2"/>
    <property type="match status" value="2"/>
</dbReference>
<dbReference type="Gene3D" id="3.40.50.300">
    <property type="entry name" value="P-loop containing nucleotide triphosphate hydrolases"/>
    <property type="match status" value="3"/>
</dbReference>
<dbReference type="EMBL" id="JAUSUA010000002">
    <property type="protein sequence ID" value="MDQ0207287.1"/>
    <property type="molecule type" value="Genomic_DNA"/>
</dbReference>
<dbReference type="NCBIfam" id="NF000355">
    <property type="entry name" value="ribo_prot_ABC_F"/>
    <property type="match status" value="1"/>
</dbReference>
<evidence type="ECO:0000256" key="3">
    <source>
        <dbReference type="SAM" id="MobiDB-lite"/>
    </source>
</evidence>
<dbReference type="RefSeq" id="WP_306982453.1">
    <property type="nucleotide sequence ID" value="NZ_JAUSUA010000002.1"/>
</dbReference>
<organism evidence="5 6">
    <name type="scientific">Alkalicoccobacillus murimartini</name>
    <dbReference type="NCBI Taxonomy" id="171685"/>
    <lineage>
        <taxon>Bacteria</taxon>
        <taxon>Bacillati</taxon>
        <taxon>Bacillota</taxon>
        <taxon>Bacilli</taxon>
        <taxon>Bacillales</taxon>
        <taxon>Bacillaceae</taxon>
        <taxon>Alkalicoccobacillus</taxon>
    </lineage>
</organism>
<dbReference type="SMART" id="SM00382">
    <property type="entry name" value="AAA"/>
    <property type="match status" value="2"/>
</dbReference>
<dbReference type="InterPro" id="IPR003439">
    <property type="entry name" value="ABC_transporter-like_ATP-bd"/>
</dbReference>
<dbReference type="InterPro" id="IPR027417">
    <property type="entry name" value="P-loop_NTPase"/>
</dbReference>
<dbReference type="InterPro" id="IPR051309">
    <property type="entry name" value="ABCF_ATPase"/>
</dbReference>
<evidence type="ECO:0000313" key="6">
    <source>
        <dbReference type="Proteomes" id="UP001225034"/>
    </source>
</evidence>
<dbReference type="GO" id="GO:0005524">
    <property type="term" value="F:ATP binding"/>
    <property type="evidence" value="ECO:0007669"/>
    <property type="project" value="UniProtKB-KW"/>
</dbReference>
<sequence>MLYLKADHIEKSHGGRTIFSIDSLYLYDQDRIGLVGRNGEGKSTLLSILAGTAKPDAGQVERYGSVAYVPQLEELDQEVSPDLNGKWKLADEEQDQVSGGEQTRRKIAQALTSNANVLITDEPTSHLDQAGIEQLESELNTFKGAILLTSHDKDFLNQLCTSIWEIEAGQVTVYEGNYDAYLKQKQIEQEKGKKEYQEYTQEKDRLKQAARQLKAKSDGIKKAPSRMGNSEARLHKRSAGVQKAKLNRAAEAMETRAEKLDKKEKPKEHEQIVFDLADFPALHSKRVVQFNGCPVTIGDRVLKAKIEGEVRLGSRLAITGGNGTGKTTLLRMVVDRHSNMMIAQPAKIGFFSQHQENLDDRKTILENIMKDSPYNQTFVRKVLAKLAFKREDVHKKTSVLSGGERMRTAMANVFLGNYNVLVMDEPTNYLDLETKESLTEVLSAYPGTIIFVSHDRSFVSSLATHVLSFGDSVPMVMPLDPPSDSTQASKEVNDQPDLLTIEMQLTETLGRLSTTINEEEKAELDQRFQELLKVKQRLKN</sequence>
<dbReference type="CDD" id="cd03221">
    <property type="entry name" value="ABCF_EF-3"/>
    <property type="match status" value="1"/>
</dbReference>
<gene>
    <name evidence="5" type="ORF">J2S05_002086</name>
</gene>
<dbReference type="InterPro" id="IPR003593">
    <property type="entry name" value="AAA+_ATPase"/>
</dbReference>
<dbReference type="PANTHER" id="PTHR42855">
    <property type="entry name" value="ABC TRANSPORTER ATP-BINDING SUBUNIT"/>
    <property type="match status" value="1"/>
</dbReference>
<keyword evidence="6" id="KW-1185">Reference proteome</keyword>
<dbReference type="Pfam" id="PF00005">
    <property type="entry name" value="ABC_tran"/>
    <property type="match status" value="2"/>
</dbReference>
<name>A0ABT9YHI0_9BACI</name>
<dbReference type="SUPFAM" id="SSF52540">
    <property type="entry name" value="P-loop containing nucleoside triphosphate hydrolases"/>
    <property type="match status" value="2"/>
</dbReference>
<feature type="domain" description="ABC transporter" evidence="4">
    <location>
        <begin position="4"/>
        <end position="209"/>
    </location>
</feature>
<evidence type="ECO:0000259" key="4">
    <source>
        <dbReference type="PROSITE" id="PS50893"/>
    </source>
</evidence>
<feature type="region of interest" description="Disordered" evidence="3">
    <location>
        <begin position="211"/>
        <end position="243"/>
    </location>
</feature>
<keyword evidence="2 5" id="KW-0067">ATP-binding</keyword>
<evidence type="ECO:0000256" key="2">
    <source>
        <dbReference type="ARBA" id="ARBA00022840"/>
    </source>
</evidence>
<protein>
    <submittedName>
        <fullName evidence="5">Macrolide transport system ATP-binding/permease protein</fullName>
    </submittedName>
</protein>
<reference evidence="5 6" key="1">
    <citation type="submission" date="2023-07" db="EMBL/GenBank/DDBJ databases">
        <title>Genomic Encyclopedia of Type Strains, Phase IV (KMG-IV): sequencing the most valuable type-strain genomes for metagenomic binning, comparative biology and taxonomic classification.</title>
        <authorList>
            <person name="Goeker M."/>
        </authorList>
    </citation>
    <scope>NUCLEOTIDE SEQUENCE [LARGE SCALE GENOMIC DNA]</scope>
    <source>
        <strain evidence="5 6">DSM 19154</strain>
    </source>
</reference>